<dbReference type="Proteomes" id="UP001168528">
    <property type="component" value="Unassembled WGS sequence"/>
</dbReference>
<dbReference type="Pfam" id="PF00072">
    <property type="entry name" value="Response_reg"/>
    <property type="match status" value="1"/>
</dbReference>
<dbReference type="Gene3D" id="3.40.50.2300">
    <property type="match status" value="1"/>
</dbReference>
<comment type="caution">
    <text evidence="4">The sequence shown here is derived from an EMBL/GenBank/DDBJ whole genome shotgun (WGS) entry which is preliminary data.</text>
</comment>
<keyword evidence="1 2" id="KW-0597">Phosphoprotein</keyword>
<evidence type="ECO:0000313" key="5">
    <source>
        <dbReference type="Proteomes" id="UP001168528"/>
    </source>
</evidence>
<protein>
    <submittedName>
        <fullName evidence="4">Response regulator</fullName>
    </submittedName>
</protein>
<keyword evidence="5" id="KW-1185">Reference proteome</keyword>
<dbReference type="SMART" id="SM00448">
    <property type="entry name" value="REC"/>
    <property type="match status" value="1"/>
</dbReference>
<organism evidence="4 5">
    <name type="scientific">Rhodocytophaga aerolata</name>
    <dbReference type="NCBI Taxonomy" id="455078"/>
    <lineage>
        <taxon>Bacteria</taxon>
        <taxon>Pseudomonadati</taxon>
        <taxon>Bacteroidota</taxon>
        <taxon>Cytophagia</taxon>
        <taxon>Cytophagales</taxon>
        <taxon>Rhodocytophagaceae</taxon>
        <taxon>Rhodocytophaga</taxon>
    </lineage>
</organism>
<evidence type="ECO:0000256" key="2">
    <source>
        <dbReference type="PROSITE-ProRule" id="PRU00169"/>
    </source>
</evidence>
<dbReference type="PANTHER" id="PTHR44591">
    <property type="entry name" value="STRESS RESPONSE REGULATOR PROTEIN 1"/>
    <property type="match status" value="1"/>
</dbReference>
<accession>A0ABT8R572</accession>
<evidence type="ECO:0000256" key="1">
    <source>
        <dbReference type="ARBA" id="ARBA00022553"/>
    </source>
</evidence>
<dbReference type="InterPro" id="IPR050595">
    <property type="entry name" value="Bact_response_regulator"/>
</dbReference>
<feature type="domain" description="Response regulatory" evidence="3">
    <location>
        <begin position="6"/>
        <end position="137"/>
    </location>
</feature>
<reference evidence="4" key="1">
    <citation type="submission" date="2023-07" db="EMBL/GenBank/DDBJ databases">
        <title>The genome sequence of Rhodocytophaga aerolata KACC 12507.</title>
        <authorList>
            <person name="Zhang X."/>
        </authorList>
    </citation>
    <scope>NUCLEOTIDE SEQUENCE</scope>
    <source>
        <strain evidence="4">KACC 12507</strain>
    </source>
</reference>
<dbReference type="InterPro" id="IPR011006">
    <property type="entry name" value="CheY-like_superfamily"/>
</dbReference>
<sequence>MKKVRQVLIVDDDKVSRIIMEEAAKELFADATIICCSSAFEALGYIKEYCMPTLEHPHRYCPELILVDITMPVLDGYEFLTELYHIEGLRHNYTSVLLVSSHSYDKEKAKAQLFPILGYVEKPLTVENLRYALKNILPIR</sequence>
<evidence type="ECO:0000313" key="4">
    <source>
        <dbReference type="EMBL" id="MDO1446438.1"/>
    </source>
</evidence>
<dbReference type="InterPro" id="IPR001789">
    <property type="entry name" value="Sig_transdc_resp-reg_receiver"/>
</dbReference>
<proteinExistence type="predicted"/>
<gene>
    <name evidence="4" type="ORF">Q0590_09275</name>
</gene>
<dbReference type="PROSITE" id="PS50110">
    <property type="entry name" value="RESPONSE_REGULATORY"/>
    <property type="match status" value="1"/>
</dbReference>
<evidence type="ECO:0000259" key="3">
    <source>
        <dbReference type="PROSITE" id="PS50110"/>
    </source>
</evidence>
<dbReference type="SUPFAM" id="SSF52172">
    <property type="entry name" value="CheY-like"/>
    <property type="match status" value="1"/>
</dbReference>
<name>A0ABT8R572_9BACT</name>
<dbReference type="RefSeq" id="WP_302037243.1">
    <property type="nucleotide sequence ID" value="NZ_JAUKPO010000004.1"/>
</dbReference>
<dbReference type="PANTHER" id="PTHR44591:SF3">
    <property type="entry name" value="RESPONSE REGULATORY DOMAIN-CONTAINING PROTEIN"/>
    <property type="match status" value="1"/>
</dbReference>
<dbReference type="EMBL" id="JAUKPO010000004">
    <property type="protein sequence ID" value="MDO1446438.1"/>
    <property type="molecule type" value="Genomic_DNA"/>
</dbReference>
<feature type="modified residue" description="4-aspartylphosphate" evidence="2">
    <location>
        <position position="68"/>
    </location>
</feature>